<dbReference type="KEGG" id="foc:127751505"/>
<evidence type="ECO:0000313" key="5">
    <source>
        <dbReference type="RefSeq" id="XP_052131113.1"/>
    </source>
</evidence>
<dbReference type="RefSeq" id="XP_052131111.1">
    <property type="nucleotide sequence ID" value="XM_052275151.1"/>
</dbReference>
<evidence type="ECO:0000313" key="2">
    <source>
        <dbReference type="Proteomes" id="UP000504606"/>
    </source>
</evidence>
<protein>
    <submittedName>
        <fullName evidence="3 4">Uncharacterized protein LOC113214365</fullName>
    </submittedName>
    <submittedName>
        <fullName evidence="5">Uncharacterized protein LOC127751505</fullName>
    </submittedName>
</protein>
<keyword evidence="2" id="KW-1185">Reference proteome</keyword>
<name>A0A9C6XUA3_FRAOC</name>
<dbReference type="KEGG" id="foc:113214365"/>
<evidence type="ECO:0000313" key="3">
    <source>
        <dbReference type="RefSeq" id="XP_052131111.1"/>
    </source>
</evidence>
<gene>
    <name evidence="3 4" type="primary">LOC113214365</name>
    <name evidence="5" type="synonym">LOC127751505</name>
</gene>
<reference evidence="3 4" key="1">
    <citation type="submission" date="2025-04" db="UniProtKB">
        <authorList>
            <consortium name="RefSeq"/>
        </authorList>
    </citation>
    <scope>IDENTIFICATION</scope>
    <source>
        <tissue evidence="3 4">Whole organism</tissue>
    </source>
</reference>
<feature type="compositionally biased region" description="Polar residues" evidence="1">
    <location>
        <begin position="70"/>
        <end position="84"/>
    </location>
</feature>
<evidence type="ECO:0000313" key="4">
    <source>
        <dbReference type="RefSeq" id="XP_052131112.1"/>
    </source>
</evidence>
<dbReference type="RefSeq" id="XP_052131113.1">
    <property type="nucleotide sequence ID" value="XM_052275153.1"/>
</dbReference>
<sequence>MYAFIMMLQERSFESYRLRAPLETGFPVTVGGKVGVVLGTGLTRAEAKAAGTEYYNRVCKWHNESCTDWNFNTQDVGGSEPNSPSDKEERGKRKAEDSQEDSPNKRSKRGTD</sequence>
<feature type="compositionally biased region" description="Basic and acidic residues" evidence="1">
    <location>
        <begin position="85"/>
        <end position="97"/>
    </location>
</feature>
<dbReference type="AlphaFoldDB" id="A0A9C6XUA3"/>
<proteinExistence type="predicted"/>
<organism evidence="2 4">
    <name type="scientific">Frankliniella occidentalis</name>
    <name type="common">Western flower thrips</name>
    <name type="synonym">Euthrips occidentalis</name>
    <dbReference type="NCBI Taxonomy" id="133901"/>
    <lineage>
        <taxon>Eukaryota</taxon>
        <taxon>Metazoa</taxon>
        <taxon>Ecdysozoa</taxon>
        <taxon>Arthropoda</taxon>
        <taxon>Hexapoda</taxon>
        <taxon>Insecta</taxon>
        <taxon>Pterygota</taxon>
        <taxon>Neoptera</taxon>
        <taxon>Paraneoptera</taxon>
        <taxon>Thysanoptera</taxon>
        <taxon>Terebrantia</taxon>
        <taxon>Thripoidea</taxon>
        <taxon>Thripidae</taxon>
        <taxon>Frankliniella</taxon>
    </lineage>
</organism>
<feature type="region of interest" description="Disordered" evidence="1">
    <location>
        <begin position="70"/>
        <end position="112"/>
    </location>
</feature>
<dbReference type="Proteomes" id="UP000504606">
    <property type="component" value="Unplaced"/>
</dbReference>
<accession>A0A9C6XUA3</accession>
<dbReference type="GeneID" id="113214365"/>
<dbReference type="RefSeq" id="XP_052131112.1">
    <property type="nucleotide sequence ID" value="XM_052275152.1"/>
</dbReference>
<evidence type="ECO:0000256" key="1">
    <source>
        <dbReference type="SAM" id="MobiDB-lite"/>
    </source>
</evidence>